<dbReference type="RefSeq" id="WP_074844250.1">
    <property type="nucleotide sequence ID" value="NZ_BAAACD010000024.1"/>
</dbReference>
<dbReference type="GeneID" id="90544355"/>
<dbReference type="OrthoDB" id="9809781at2"/>
<dbReference type="PIRSF" id="PIRSF031512">
    <property type="entry name" value="EpsL"/>
    <property type="match status" value="1"/>
</dbReference>
<dbReference type="PANTHER" id="PTHR40446:SF2">
    <property type="entry name" value="N-ACETYLGLUCOSAMINE-1-PHOSPHODIESTER ALPHA-N-ACETYLGLUCOSAMINIDASE"/>
    <property type="match status" value="1"/>
</dbReference>
<gene>
    <name evidence="4" type="ORF">SAMN04487885_10291</name>
</gene>
<feature type="domain" description="Phosphodiester glycosidase" evidence="3">
    <location>
        <begin position="162"/>
        <end position="344"/>
    </location>
</feature>
<protein>
    <submittedName>
        <fullName evidence="4">Exopolysaccharide biosynthesis protein</fullName>
    </submittedName>
</protein>
<feature type="transmembrane region" description="Helical" evidence="2">
    <location>
        <begin position="29"/>
        <end position="53"/>
    </location>
</feature>
<dbReference type="PANTHER" id="PTHR40446">
    <property type="entry name" value="N-ACETYLGLUCOSAMINE-1-PHOSPHODIESTER ALPHA-N-ACETYLGLUCOSAMINIDASE"/>
    <property type="match status" value="1"/>
</dbReference>
<dbReference type="InterPro" id="IPR014565">
    <property type="entry name" value="EpsL_firmicutes"/>
</dbReference>
<keyword evidence="5" id="KW-1185">Reference proteome</keyword>
<feature type="compositionally biased region" description="Basic residues" evidence="1">
    <location>
        <begin position="14"/>
        <end position="24"/>
    </location>
</feature>
<sequence>MKKYENIKRPSPNKTRRKKKRKKKKKTNFKLIFGFIAFEIVFSLLTGPFMLYYGPFKNVKTTVVGSAMTTMNHQYIATLFLSDEKIKEILNGQEIEEVNYNSTVSEVKLPTVKDETIERYDISTGKFTGYMLVVKDPTRMKVGYTAKLGKEGQLTSEIARANKAVAAINGGGFPDESQNYTGTGAVPTGVIISNGEVVYKDPDSDGVEYDVMAFTGKGEMIVGKHTLAELKKLNVKEALTFGPTLVSGGKGTIKSGDGGWGIAPRTAIGQRADGAILLVVIDGRRVTSLGATLKDVQNIMLENGAVNAINLDGGSSSTMFYNDEVINNPPNSLGERAVPSIVYVK</sequence>
<organism evidence="4 5">
    <name type="scientific">Clostridium cadaveris</name>
    <dbReference type="NCBI Taxonomy" id="1529"/>
    <lineage>
        <taxon>Bacteria</taxon>
        <taxon>Bacillati</taxon>
        <taxon>Bacillota</taxon>
        <taxon>Clostridia</taxon>
        <taxon>Eubacteriales</taxon>
        <taxon>Clostridiaceae</taxon>
        <taxon>Clostridium</taxon>
    </lineage>
</organism>
<evidence type="ECO:0000313" key="5">
    <source>
        <dbReference type="Proteomes" id="UP000182135"/>
    </source>
</evidence>
<dbReference type="Pfam" id="PF09992">
    <property type="entry name" value="NAGPA"/>
    <property type="match status" value="1"/>
</dbReference>
<keyword evidence="2" id="KW-1133">Transmembrane helix</keyword>
<dbReference type="Proteomes" id="UP000182135">
    <property type="component" value="Unassembled WGS sequence"/>
</dbReference>
<dbReference type="eggNOG" id="COG4632">
    <property type="taxonomic scope" value="Bacteria"/>
</dbReference>
<evidence type="ECO:0000256" key="2">
    <source>
        <dbReference type="SAM" id="Phobius"/>
    </source>
</evidence>
<dbReference type="AlphaFoldDB" id="A0A1I2JI31"/>
<keyword evidence="2" id="KW-0812">Transmembrane</keyword>
<accession>A0A1I2JI31</accession>
<evidence type="ECO:0000259" key="3">
    <source>
        <dbReference type="Pfam" id="PF09992"/>
    </source>
</evidence>
<evidence type="ECO:0000313" key="4">
    <source>
        <dbReference type="EMBL" id="SFF54244.1"/>
    </source>
</evidence>
<dbReference type="EMBL" id="FOOE01000002">
    <property type="protein sequence ID" value="SFF54244.1"/>
    <property type="molecule type" value="Genomic_DNA"/>
</dbReference>
<feature type="region of interest" description="Disordered" evidence="1">
    <location>
        <begin position="1"/>
        <end position="24"/>
    </location>
</feature>
<keyword evidence="2" id="KW-0472">Membrane</keyword>
<dbReference type="STRING" id="1529.SAMN04487885_10291"/>
<reference evidence="4 5" key="1">
    <citation type="submission" date="2016-10" db="EMBL/GenBank/DDBJ databases">
        <authorList>
            <person name="de Groot N.N."/>
        </authorList>
    </citation>
    <scope>NUCLEOTIDE SEQUENCE [LARGE SCALE GENOMIC DNA]</scope>
    <source>
        <strain evidence="4 5">NLAE-zl-G419</strain>
    </source>
</reference>
<evidence type="ECO:0000256" key="1">
    <source>
        <dbReference type="SAM" id="MobiDB-lite"/>
    </source>
</evidence>
<proteinExistence type="predicted"/>
<dbReference type="InterPro" id="IPR018711">
    <property type="entry name" value="NAGPA"/>
</dbReference>
<name>A0A1I2JI31_9CLOT</name>